<protein>
    <submittedName>
        <fullName evidence="1">Uncharacterized protein</fullName>
    </submittedName>
</protein>
<sequence length="104" mass="11543">MFAAVVRFPCATKHTACHIEEVSKKSKGRPSSLVPTSPAKAECLSEEKTNYDSPPTGMKAAKITSEFPLAKHFFGYFFVIFSTASKVEDIYSVLQCRTQGSWRC</sequence>
<keyword evidence="2" id="KW-1185">Reference proteome</keyword>
<dbReference type="AlphaFoldDB" id="A0A4Y2WC07"/>
<proteinExistence type="predicted"/>
<dbReference type="Proteomes" id="UP000499080">
    <property type="component" value="Unassembled WGS sequence"/>
</dbReference>
<reference evidence="1 2" key="1">
    <citation type="journal article" date="2019" name="Sci. Rep.">
        <title>Orb-weaving spider Araneus ventricosus genome elucidates the spidroin gene catalogue.</title>
        <authorList>
            <person name="Kono N."/>
            <person name="Nakamura H."/>
            <person name="Ohtoshi R."/>
            <person name="Moran D.A.P."/>
            <person name="Shinohara A."/>
            <person name="Yoshida Y."/>
            <person name="Fujiwara M."/>
            <person name="Mori M."/>
            <person name="Tomita M."/>
            <person name="Arakawa K."/>
        </authorList>
    </citation>
    <scope>NUCLEOTIDE SEQUENCE [LARGE SCALE GENOMIC DNA]</scope>
</reference>
<dbReference type="EMBL" id="BGPR01057982">
    <property type="protein sequence ID" value="GBO34184.1"/>
    <property type="molecule type" value="Genomic_DNA"/>
</dbReference>
<gene>
    <name evidence="1" type="ORF">AVEN_184192_1</name>
</gene>
<comment type="caution">
    <text evidence="1">The sequence shown here is derived from an EMBL/GenBank/DDBJ whole genome shotgun (WGS) entry which is preliminary data.</text>
</comment>
<evidence type="ECO:0000313" key="1">
    <source>
        <dbReference type="EMBL" id="GBO34184.1"/>
    </source>
</evidence>
<name>A0A4Y2WC07_ARAVE</name>
<organism evidence="1 2">
    <name type="scientific">Araneus ventricosus</name>
    <name type="common">Orbweaver spider</name>
    <name type="synonym">Epeira ventricosa</name>
    <dbReference type="NCBI Taxonomy" id="182803"/>
    <lineage>
        <taxon>Eukaryota</taxon>
        <taxon>Metazoa</taxon>
        <taxon>Ecdysozoa</taxon>
        <taxon>Arthropoda</taxon>
        <taxon>Chelicerata</taxon>
        <taxon>Arachnida</taxon>
        <taxon>Araneae</taxon>
        <taxon>Araneomorphae</taxon>
        <taxon>Entelegynae</taxon>
        <taxon>Araneoidea</taxon>
        <taxon>Araneidae</taxon>
        <taxon>Araneus</taxon>
    </lineage>
</organism>
<evidence type="ECO:0000313" key="2">
    <source>
        <dbReference type="Proteomes" id="UP000499080"/>
    </source>
</evidence>
<accession>A0A4Y2WC07</accession>